<dbReference type="PROSITE" id="PS50181">
    <property type="entry name" value="FBOX"/>
    <property type="match status" value="1"/>
</dbReference>
<feature type="repeat" description="WD" evidence="3">
    <location>
        <begin position="543"/>
        <end position="573"/>
    </location>
</feature>
<dbReference type="SMART" id="SM00320">
    <property type="entry name" value="WD40"/>
    <property type="match status" value="7"/>
</dbReference>
<dbReference type="InterPro" id="IPR020472">
    <property type="entry name" value="WD40_PAC1"/>
</dbReference>
<organism evidence="6 7">
    <name type="scientific">Rhizopus oryzae</name>
    <name type="common">Mucormycosis agent</name>
    <name type="synonym">Rhizopus arrhizus var. delemar</name>
    <dbReference type="NCBI Taxonomy" id="64495"/>
    <lineage>
        <taxon>Eukaryota</taxon>
        <taxon>Fungi</taxon>
        <taxon>Fungi incertae sedis</taxon>
        <taxon>Mucoromycota</taxon>
        <taxon>Mucoromycotina</taxon>
        <taxon>Mucoromycetes</taxon>
        <taxon>Mucorales</taxon>
        <taxon>Mucorineae</taxon>
        <taxon>Rhizopodaceae</taxon>
        <taxon>Rhizopus</taxon>
    </lineage>
</organism>
<evidence type="ECO:0000256" key="1">
    <source>
        <dbReference type="ARBA" id="ARBA00022574"/>
    </source>
</evidence>
<dbReference type="Gene3D" id="1.20.1280.50">
    <property type="match status" value="1"/>
</dbReference>
<dbReference type="PROSITE" id="PS50082">
    <property type="entry name" value="WD_REPEATS_2"/>
    <property type="match status" value="5"/>
</dbReference>
<evidence type="ECO:0000256" key="4">
    <source>
        <dbReference type="SAM" id="MobiDB-lite"/>
    </source>
</evidence>
<reference evidence="6" key="1">
    <citation type="journal article" date="2020" name="Microb. Genom.">
        <title>Genetic diversity of clinical and environmental Mucorales isolates obtained from an investigation of mucormycosis cases among solid organ transplant recipients.</title>
        <authorList>
            <person name="Nguyen M.H."/>
            <person name="Kaul D."/>
            <person name="Muto C."/>
            <person name="Cheng S.J."/>
            <person name="Richter R.A."/>
            <person name="Bruno V.M."/>
            <person name="Liu G."/>
            <person name="Beyhan S."/>
            <person name="Sundermann A.J."/>
            <person name="Mounaud S."/>
            <person name="Pasculle A.W."/>
            <person name="Nierman W.C."/>
            <person name="Driscoll E."/>
            <person name="Cumbie R."/>
            <person name="Clancy C.J."/>
            <person name="Dupont C.L."/>
        </authorList>
    </citation>
    <scope>NUCLEOTIDE SEQUENCE</scope>
    <source>
        <strain evidence="6">GL16</strain>
    </source>
</reference>
<gene>
    <name evidence="6" type="ORF">G6F51_000992</name>
</gene>
<dbReference type="Pfam" id="PF00400">
    <property type="entry name" value="WD40"/>
    <property type="match status" value="6"/>
</dbReference>
<dbReference type="InterPro" id="IPR001680">
    <property type="entry name" value="WD40_rpt"/>
</dbReference>
<feature type="region of interest" description="Disordered" evidence="4">
    <location>
        <begin position="12"/>
        <end position="46"/>
    </location>
</feature>
<dbReference type="InterPro" id="IPR019775">
    <property type="entry name" value="WD40_repeat_CS"/>
</dbReference>
<feature type="compositionally biased region" description="Polar residues" evidence="4">
    <location>
        <begin position="12"/>
        <end position="25"/>
    </location>
</feature>
<dbReference type="PROSITE" id="PS50294">
    <property type="entry name" value="WD_REPEATS_REGION"/>
    <property type="match status" value="3"/>
</dbReference>
<dbReference type="Gene3D" id="2.130.10.10">
    <property type="entry name" value="YVTN repeat-like/Quinoprotein amine dehydrogenase"/>
    <property type="match status" value="1"/>
</dbReference>
<dbReference type="PRINTS" id="PR00320">
    <property type="entry name" value="GPROTEINBRPT"/>
</dbReference>
<dbReference type="Proteomes" id="UP000717996">
    <property type="component" value="Unassembled WGS sequence"/>
</dbReference>
<name>A0A9P6YNE3_RHIOR</name>
<comment type="caution">
    <text evidence="6">The sequence shown here is derived from an EMBL/GenBank/DDBJ whole genome shotgun (WGS) entry which is preliminary data.</text>
</comment>
<feature type="repeat" description="WD" evidence="3">
    <location>
        <begin position="461"/>
        <end position="500"/>
    </location>
</feature>
<feature type="domain" description="F-box" evidence="5">
    <location>
        <begin position="214"/>
        <end position="261"/>
    </location>
</feature>
<dbReference type="InterPro" id="IPR036047">
    <property type="entry name" value="F-box-like_dom_sf"/>
</dbReference>
<evidence type="ECO:0000313" key="7">
    <source>
        <dbReference type="Proteomes" id="UP000717996"/>
    </source>
</evidence>
<dbReference type="PROSITE" id="PS00678">
    <property type="entry name" value="WD_REPEATS_1"/>
    <property type="match status" value="2"/>
</dbReference>
<dbReference type="SMART" id="SM00256">
    <property type="entry name" value="FBOX"/>
    <property type="match status" value="1"/>
</dbReference>
<feature type="repeat" description="WD" evidence="3">
    <location>
        <begin position="501"/>
        <end position="542"/>
    </location>
</feature>
<dbReference type="CDD" id="cd00200">
    <property type="entry name" value="WD40"/>
    <property type="match status" value="1"/>
</dbReference>
<evidence type="ECO:0000256" key="3">
    <source>
        <dbReference type="PROSITE-ProRule" id="PRU00221"/>
    </source>
</evidence>
<feature type="repeat" description="WD" evidence="3">
    <location>
        <begin position="414"/>
        <end position="433"/>
    </location>
</feature>
<protein>
    <recommendedName>
        <fullName evidence="5">F-box domain-containing protein</fullName>
    </recommendedName>
</protein>
<keyword evidence="2" id="KW-0677">Repeat</keyword>
<keyword evidence="1 3" id="KW-0853">WD repeat</keyword>
<dbReference type="EMBL" id="JAANIT010000067">
    <property type="protein sequence ID" value="KAG1552812.1"/>
    <property type="molecule type" value="Genomic_DNA"/>
</dbReference>
<feature type="repeat" description="WD" evidence="3">
    <location>
        <begin position="350"/>
        <end position="384"/>
    </location>
</feature>
<dbReference type="SUPFAM" id="SSF81383">
    <property type="entry name" value="F-box domain"/>
    <property type="match status" value="1"/>
</dbReference>
<evidence type="ECO:0000259" key="5">
    <source>
        <dbReference type="PROSITE" id="PS50181"/>
    </source>
</evidence>
<dbReference type="AlphaFoldDB" id="A0A9P6YNE3"/>
<feature type="compositionally biased region" description="Low complexity" evidence="4">
    <location>
        <begin position="26"/>
        <end position="46"/>
    </location>
</feature>
<dbReference type="PANTHER" id="PTHR22847:SF741">
    <property type="entry name" value="E3 UBIQUITIN LIGASE COMPLEX SCF SUBUNIT SCONB-RELATED"/>
    <property type="match status" value="1"/>
</dbReference>
<dbReference type="OrthoDB" id="190105at2759"/>
<dbReference type="InterPro" id="IPR015943">
    <property type="entry name" value="WD40/YVTN_repeat-like_dom_sf"/>
</dbReference>
<dbReference type="InterPro" id="IPR036322">
    <property type="entry name" value="WD40_repeat_dom_sf"/>
</dbReference>
<accession>A0A9P6YNE3</accession>
<sequence length="666" mass="75496">MRDIPTSIAELQLSSPLPSPDQHNIATTNNTFSHTTHTPTPTTTTTTTLLASHSTTTYTLPSLHCDIKPHELYPLSSLETPSHLKRINFEMNGNPCIFEETNVPLNRKRTASVWEEEDAEKNYKRTEIINNDEDEYDDNNNESNFADDIIGSPNSALPSPVSDTEQDWPLEDMRDTFDALPSSIQTYALFQLLKRSHRNTLKDTKDSILHFLKRDILLSLPISIAKNILLYLDVTSLCRASGVNRAWKELIDNAAEVWQCKMEENHFIPSSSEAYNILHVAQNPYKKIVRRHTIMRRNWRLNRHRKLLLEGHEDDLITCLQFDDEKVITGSDDHRIHLYDVNTGQLRNVMEGHEGGVWALEYVGNTLVTGSIDRTVRVWDIERGLCRFVLRGHTSTVRCLKIVMPSMIDGRLQPSEPLIISGSRDMTIRVWRLPNLNDLPLPLIDSVEDDFISRKYLKYTLKEHESSVRDIAVHGDTLVSGGYDNTVIVWDLATGESKHILKGHTMKVYCVAIDPKRRHCISGSLDSSVRIWGLDDGECKFVLQGHAILVGLIGLADDYLVSAAADYTLRTWDPSTGDRQCILAGHRGPITAFQHDQYKIVSGSEGAVKMWDTKTGELLHDLIQDVSSVWRVSFDERRCIAAVKSQSESTTQLVVLDFGIYDIEDE</sequence>
<dbReference type="Pfam" id="PF12937">
    <property type="entry name" value="F-box-like"/>
    <property type="match status" value="1"/>
</dbReference>
<proteinExistence type="predicted"/>
<evidence type="ECO:0000313" key="6">
    <source>
        <dbReference type="EMBL" id="KAG1552812.1"/>
    </source>
</evidence>
<evidence type="ECO:0000256" key="2">
    <source>
        <dbReference type="ARBA" id="ARBA00022737"/>
    </source>
</evidence>
<dbReference type="PANTHER" id="PTHR22847">
    <property type="entry name" value="WD40 REPEAT PROTEIN"/>
    <property type="match status" value="1"/>
</dbReference>
<dbReference type="InterPro" id="IPR001810">
    <property type="entry name" value="F-box_dom"/>
</dbReference>
<dbReference type="SUPFAM" id="SSF50978">
    <property type="entry name" value="WD40 repeat-like"/>
    <property type="match status" value="1"/>
</dbReference>